<organism evidence="2 3">
    <name type="scientific">Portunus trituberculatus</name>
    <name type="common">Swimming crab</name>
    <name type="synonym">Neptunus trituberculatus</name>
    <dbReference type="NCBI Taxonomy" id="210409"/>
    <lineage>
        <taxon>Eukaryota</taxon>
        <taxon>Metazoa</taxon>
        <taxon>Ecdysozoa</taxon>
        <taxon>Arthropoda</taxon>
        <taxon>Crustacea</taxon>
        <taxon>Multicrustacea</taxon>
        <taxon>Malacostraca</taxon>
        <taxon>Eumalacostraca</taxon>
        <taxon>Eucarida</taxon>
        <taxon>Decapoda</taxon>
        <taxon>Pleocyemata</taxon>
        <taxon>Brachyura</taxon>
        <taxon>Eubrachyura</taxon>
        <taxon>Portunoidea</taxon>
        <taxon>Portunidae</taxon>
        <taxon>Portuninae</taxon>
        <taxon>Portunus</taxon>
    </lineage>
</organism>
<name>A0A5B7DZ62_PORTR</name>
<dbReference type="EMBL" id="VSRR010001591">
    <property type="protein sequence ID" value="MPC26367.1"/>
    <property type="molecule type" value="Genomic_DNA"/>
</dbReference>
<keyword evidence="3" id="KW-1185">Reference proteome</keyword>
<evidence type="ECO:0000313" key="3">
    <source>
        <dbReference type="Proteomes" id="UP000324222"/>
    </source>
</evidence>
<accession>A0A5B7DZ62</accession>
<feature type="region of interest" description="Disordered" evidence="1">
    <location>
        <begin position="1"/>
        <end position="24"/>
    </location>
</feature>
<dbReference type="Proteomes" id="UP000324222">
    <property type="component" value="Unassembled WGS sequence"/>
</dbReference>
<gene>
    <name evidence="2" type="ORF">E2C01_019502</name>
</gene>
<dbReference type="AlphaFoldDB" id="A0A5B7DZ62"/>
<comment type="caution">
    <text evidence="2">The sequence shown here is derived from an EMBL/GenBank/DDBJ whole genome shotgun (WGS) entry which is preliminary data.</text>
</comment>
<evidence type="ECO:0000256" key="1">
    <source>
        <dbReference type="SAM" id="MobiDB-lite"/>
    </source>
</evidence>
<reference evidence="2 3" key="1">
    <citation type="submission" date="2019-05" db="EMBL/GenBank/DDBJ databases">
        <title>Another draft genome of Portunus trituberculatus and its Hox gene families provides insights of decapod evolution.</title>
        <authorList>
            <person name="Jeong J.-H."/>
            <person name="Song I."/>
            <person name="Kim S."/>
            <person name="Choi T."/>
            <person name="Kim D."/>
            <person name="Ryu S."/>
            <person name="Kim W."/>
        </authorList>
    </citation>
    <scope>NUCLEOTIDE SEQUENCE [LARGE SCALE GENOMIC DNA]</scope>
    <source>
        <tissue evidence="2">Muscle</tissue>
    </source>
</reference>
<proteinExistence type="predicted"/>
<sequence>MTKHHTRMSSCACCGSSGGDDDSKQQTYCSVSAHVLVLLPSPAATCMSLQTGDGVHQPSVLHSLHPSSNTCLDLDGCCSLPHVVSKSDGKTQSYQ</sequence>
<evidence type="ECO:0000313" key="2">
    <source>
        <dbReference type="EMBL" id="MPC26367.1"/>
    </source>
</evidence>
<protein>
    <submittedName>
        <fullName evidence="2">Uncharacterized protein</fullName>
    </submittedName>
</protein>